<dbReference type="Proteomes" id="UP001595783">
    <property type="component" value="Unassembled WGS sequence"/>
</dbReference>
<dbReference type="NCBIfam" id="NF008695">
    <property type="entry name" value="PRK11713.3-3"/>
    <property type="match status" value="1"/>
</dbReference>
<keyword evidence="5 10" id="KW-0489">Methyltransferase</keyword>
<sequence>MQFSYHPQAGQHEIMVEGELYRHLYLSRRTQVQDVLVFRNLLDDTLYFYSQVEVHKKRACLRLLESRYVPKRPTHQTHLIWALIAHREIEKVLPYLNQMGVCKISFFYAQYSQRGDFGARQMQRLERILIASNQQSGRSDLMALELFQSTQEVLQIYPHAKVLDFNAQASTTQLTSLEQGILIGPEGGFSSQERQLFSSRDIYSMPNPFVLTSEGAALLLGALVIGNN</sequence>
<dbReference type="CDD" id="cd18084">
    <property type="entry name" value="RsmE-like"/>
    <property type="match status" value="1"/>
</dbReference>
<dbReference type="RefSeq" id="WP_104752358.1">
    <property type="nucleotide sequence ID" value="NZ_FZMF01000022.1"/>
</dbReference>
<evidence type="ECO:0000256" key="4">
    <source>
        <dbReference type="ARBA" id="ARBA00022552"/>
    </source>
</evidence>
<dbReference type="InterPro" id="IPR029028">
    <property type="entry name" value="Alpha/beta_knot_MTases"/>
</dbReference>
<dbReference type="GO" id="GO:0032259">
    <property type="term" value="P:methylation"/>
    <property type="evidence" value="ECO:0007669"/>
    <property type="project" value="UniProtKB-KW"/>
</dbReference>
<protein>
    <recommendedName>
        <fullName evidence="10">Ribosomal RNA small subunit methyltransferase E</fullName>
        <ecNumber evidence="10">2.1.1.193</ecNumber>
    </recommendedName>
</protein>
<dbReference type="EMBL" id="JBHRZO010000037">
    <property type="protein sequence ID" value="MFC3848089.1"/>
    <property type="molecule type" value="Genomic_DNA"/>
</dbReference>
<dbReference type="InterPro" id="IPR006700">
    <property type="entry name" value="RsmE"/>
</dbReference>
<dbReference type="InterPro" id="IPR029026">
    <property type="entry name" value="tRNA_m1G_MTases_N"/>
</dbReference>
<comment type="similarity">
    <text evidence="2 10">Belongs to the RNA methyltransferase RsmE family.</text>
</comment>
<reference evidence="13" key="1">
    <citation type="journal article" date="2019" name="Int. J. Syst. Evol. Microbiol.">
        <title>The Global Catalogue of Microorganisms (GCM) 10K type strain sequencing project: providing services to taxonomists for standard genome sequencing and annotation.</title>
        <authorList>
            <consortium name="The Broad Institute Genomics Platform"/>
            <consortium name="The Broad Institute Genome Sequencing Center for Infectious Disease"/>
            <person name="Wu L."/>
            <person name="Ma J."/>
        </authorList>
    </citation>
    <scope>NUCLEOTIDE SEQUENCE [LARGE SCALE GENOMIC DNA]</scope>
    <source>
        <strain evidence="13">CCUG 53816</strain>
    </source>
</reference>
<comment type="function">
    <text evidence="8 10">Specifically methylates the N3 position of the uracil ring of uridine 1498 (m3U1498) in 16S rRNA. Acts on the fully assembled 30S ribosomal subunit.</text>
</comment>
<dbReference type="Pfam" id="PF04452">
    <property type="entry name" value="Methyltrans_RNA"/>
    <property type="match status" value="1"/>
</dbReference>
<organism evidence="12 13">
    <name type="scientific">Helicobacter baculiformis</name>
    <dbReference type="NCBI Taxonomy" id="427351"/>
    <lineage>
        <taxon>Bacteria</taxon>
        <taxon>Pseudomonadati</taxon>
        <taxon>Campylobacterota</taxon>
        <taxon>Epsilonproteobacteria</taxon>
        <taxon>Campylobacterales</taxon>
        <taxon>Helicobacteraceae</taxon>
        <taxon>Helicobacter</taxon>
    </lineage>
</organism>
<keyword evidence="3 10" id="KW-0963">Cytoplasm</keyword>
<evidence type="ECO:0000256" key="9">
    <source>
        <dbReference type="ARBA" id="ARBA00047944"/>
    </source>
</evidence>
<evidence type="ECO:0000256" key="3">
    <source>
        <dbReference type="ARBA" id="ARBA00022490"/>
    </source>
</evidence>
<dbReference type="PANTHER" id="PTHR30027">
    <property type="entry name" value="RIBOSOMAL RNA SMALL SUBUNIT METHYLTRANSFERASE E"/>
    <property type="match status" value="1"/>
</dbReference>
<evidence type="ECO:0000256" key="10">
    <source>
        <dbReference type="PIRNR" id="PIRNR015601"/>
    </source>
</evidence>
<evidence type="ECO:0000313" key="12">
    <source>
        <dbReference type="EMBL" id="MFC3848089.1"/>
    </source>
</evidence>
<dbReference type="InterPro" id="IPR046886">
    <property type="entry name" value="RsmE_MTase_dom"/>
</dbReference>
<gene>
    <name evidence="12" type="ORF">ACFOPX_06080</name>
</gene>
<keyword evidence="6 10" id="KW-0808">Transferase</keyword>
<evidence type="ECO:0000256" key="2">
    <source>
        <dbReference type="ARBA" id="ARBA00005528"/>
    </source>
</evidence>
<evidence type="ECO:0000313" key="13">
    <source>
        <dbReference type="Proteomes" id="UP001595783"/>
    </source>
</evidence>
<evidence type="ECO:0000256" key="6">
    <source>
        <dbReference type="ARBA" id="ARBA00022679"/>
    </source>
</evidence>
<evidence type="ECO:0000256" key="5">
    <source>
        <dbReference type="ARBA" id="ARBA00022603"/>
    </source>
</evidence>
<keyword evidence="7 10" id="KW-0949">S-adenosyl-L-methionine</keyword>
<accession>A0ABV7ZK62</accession>
<dbReference type="PANTHER" id="PTHR30027:SF3">
    <property type="entry name" value="16S RRNA (URACIL(1498)-N(3))-METHYLTRANSFERASE"/>
    <property type="match status" value="1"/>
</dbReference>
<evidence type="ECO:0000259" key="11">
    <source>
        <dbReference type="Pfam" id="PF04452"/>
    </source>
</evidence>
<evidence type="ECO:0000256" key="7">
    <source>
        <dbReference type="ARBA" id="ARBA00022691"/>
    </source>
</evidence>
<dbReference type="NCBIfam" id="TIGR00046">
    <property type="entry name" value="RsmE family RNA methyltransferase"/>
    <property type="match status" value="1"/>
</dbReference>
<dbReference type="GO" id="GO:0008168">
    <property type="term" value="F:methyltransferase activity"/>
    <property type="evidence" value="ECO:0007669"/>
    <property type="project" value="UniProtKB-KW"/>
</dbReference>
<feature type="domain" description="Ribosomal RNA small subunit methyltransferase E methyltransferase" evidence="11">
    <location>
        <begin position="73"/>
        <end position="220"/>
    </location>
</feature>
<comment type="catalytic activity">
    <reaction evidence="9 10">
        <text>uridine(1498) in 16S rRNA + S-adenosyl-L-methionine = N(3)-methyluridine(1498) in 16S rRNA + S-adenosyl-L-homocysteine + H(+)</text>
        <dbReference type="Rhea" id="RHEA:42920"/>
        <dbReference type="Rhea" id="RHEA-COMP:10283"/>
        <dbReference type="Rhea" id="RHEA-COMP:10284"/>
        <dbReference type="ChEBI" id="CHEBI:15378"/>
        <dbReference type="ChEBI" id="CHEBI:57856"/>
        <dbReference type="ChEBI" id="CHEBI:59789"/>
        <dbReference type="ChEBI" id="CHEBI:65315"/>
        <dbReference type="ChEBI" id="CHEBI:74502"/>
        <dbReference type="EC" id="2.1.1.193"/>
    </reaction>
</comment>
<dbReference type="Gene3D" id="3.40.1280.10">
    <property type="match status" value="1"/>
</dbReference>
<dbReference type="SUPFAM" id="SSF75217">
    <property type="entry name" value="alpha/beta knot"/>
    <property type="match status" value="1"/>
</dbReference>
<evidence type="ECO:0000256" key="8">
    <source>
        <dbReference type="ARBA" id="ARBA00025699"/>
    </source>
</evidence>
<keyword evidence="13" id="KW-1185">Reference proteome</keyword>
<dbReference type="EC" id="2.1.1.193" evidence="10"/>
<evidence type="ECO:0000256" key="1">
    <source>
        <dbReference type="ARBA" id="ARBA00004496"/>
    </source>
</evidence>
<keyword evidence="4 10" id="KW-0698">rRNA processing</keyword>
<name>A0ABV7ZK62_9HELI</name>
<proteinExistence type="inferred from homology"/>
<dbReference type="PIRSF" id="PIRSF015601">
    <property type="entry name" value="MTase_slr0722"/>
    <property type="match status" value="1"/>
</dbReference>
<comment type="caution">
    <text evidence="12">The sequence shown here is derived from an EMBL/GenBank/DDBJ whole genome shotgun (WGS) entry which is preliminary data.</text>
</comment>
<comment type="subcellular location">
    <subcellularLocation>
        <location evidence="1 10">Cytoplasm</location>
    </subcellularLocation>
</comment>